<dbReference type="Gene3D" id="1.10.150.50">
    <property type="entry name" value="Transcription Factor, Ets-1"/>
    <property type="match status" value="3"/>
</dbReference>
<feature type="region of interest" description="Disordered" evidence="8">
    <location>
        <begin position="1108"/>
        <end position="1132"/>
    </location>
</feature>
<dbReference type="GO" id="GO:0050808">
    <property type="term" value="P:synapse organization"/>
    <property type="evidence" value="ECO:0007669"/>
    <property type="project" value="TreeGrafter"/>
</dbReference>
<feature type="compositionally biased region" description="Low complexity" evidence="8">
    <location>
        <begin position="632"/>
        <end position="642"/>
    </location>
</feature>
<dbReference type="FunFam" id="1.10.150.50:FF:000004">
    <property type="entry name" value="PTPRF interacting protein alpha 1"/>
    <property type="match status" value="1"/>
</dbReference>
<dbReference type="InterPro" id="IPR037622">
    <property type="entry name" value="LIP-1_SAM_3"/>
</dbReference>
<feature type="coiled-coil region" evidence="7">
    <location>
        <begin position="51"/>
        <end position="121"/>
    </location>
</feature>
<dbReference type="PANTHER" id="PTHR12587:SF4">
    <property type="entry name" value="LIPRIN-ALPHA-3"/>
    <property type="match status" value="1"/>
</dbReference>
<evidence type="ECO:0000313" key="11">
    <source>
        <dbReference type="Proteomes" id="UP000694558"/>
    </source>
</evidence>
<feature type="domain" description="SAM" evidence="9">
    <location>
        <begin position="811"/>
        <end position="877"/>
    </location>
</feature>
<dbReference type="InterPro" id="IPR037621">
    <property type="entry name" value="LIP-1_SAM_2"/>
</dbReference>
<reference evidence="10" key="1">
    <citation type="submission" date="2023-05" db="EMBL/GenBank/DDBJ databases">
        <title>High-quality long-read genome of Scophthalmus maximus.</title>
        <authorList>
            <person name="Lien S."/>
            <person name="Martinez P."/>
        </authorList>
    </citation>
    <scope>NUCLEOTIDE SEQUENCE [LARGE SCALE GENOMIC DNA]</scope>
</reference>
<dbReference type="FunFam" id="1.10.150.50:FF:000003">
    <property type="entry name" value="liprin-alpha-2 isoform X1"/>
    <property type="match status" value="1"/>
</dbReference>
<evidence type="ECO:0000256" key="4">
    <source>
        <dbReference type="ARBA" id="ARBA00022553"/>
    </source>
</evidence>
<dbReference type="GO" id="GO:0005737">
    <property type="term" value="C:cytoplasm"/>
    <property type="evidence" value="ECO:0007669"/>
    <property type="project" value="UniProtKB-SubCell"/>
</dbReference>
<evidence type="ECO:0000259" key="9">
    <source>
        <dbReference type="PROSITE" id="PS50105"/>
    </source>
</evidence>
<evidence type="ECO:0000256" key="3">
    <source>
        <dbReference type="ARBA" id="ARBA00022490"/>
    </source>
</evidence>
<dbReference type="SUPFAM" id="SSF47769">
    <property type="entry name" value="SAM/Pointed domain"/>
    <property type="match status" value="3"/>
</dbReference>
<keyword evidence="6 7" id="KW-0175">Coiled coil</keyword>
<organism evidence="10 11">
    <name type="scientific">Scophthalmus maximus</name>
    <name type="common">Turbot</name>
    <name type="synonym">Psetta maxima</name>
    <dbReference type="NCBI Taxonomy" id="52904"/>
    <lineage>
        <taxon>Eukaryota</taxon>
        <taxon>Metazoa</taxon>
        <taxon>Chordata</taxon>
        <taxon>Craniata</taxon>
        <taxon>Vertebrata</taxon>
        <taxon>Euteleostomi</taxon>
        <taxon>Actinopterygii</taxon>
        <taxon>Neopterygii</taxon>
        <taxon>Teleostei</taxon>
        <taxon>Neoteleostei</taxon>
        <taxon>Acanthomorphata</taxon>
        <taxon>Carangaria</taxon>
        <taxon>Pleuronectiformes</taxon>
        <taxon>Pleuronectoidei</taxon>
        <taxon>Scophthalmidae</taxon>
        <taxon>Scophthalmus</taxon>
    </lineage>
</organism>
<dbReference type="InterPro" id="IPR001660">
    <property type="entry name" value="SAM"/>
</dbReference>
<dbReference type="InterPro" id="IPR013761">
    <property type="entry name" value="SAM/pointed_sf"/>
</dbReference>
<evidence type="ECO:0000256" key="8">
    <source>
        <dbReference type="SAM" id="MobiDB-lite"/>
    </source>
</evidence>
<dbReference type="Pfam" id="PF07647">
    <property type="entry name" value="SAM_2"/>
    <property type="match status" value="1"/>
</dbReference>
<dbReference type="GO" id="GO:0048786">
    <property type="term" value="C:presynaptic active zone"/>
    <property type="evidence" value="ECO:0007669"/>
    <property type="project" value="TreeGrafter"/>
</dbReference>
<evidence type="ECO:0000256" key="1">
    <source>
        <dbReference type="ARBA" id="ARBA00004496"/>
    </source>
</evidence>
<feature type="coiled-coil region" evidence="7">
    <location>
        <begin position="290"/>
        <end position="401"/>
    </location>
</feature>
<keyword evidence="5" id="KW-0677">Repeat</keyword>
<comment type="subcellular location">
    <subcellularLocation>
        <location evidence="1">Cytoplasm</location>
    </subcellularLocation>
</comment>
<protein>
    <recommendedName>
        <fullName evidence="9">SAM domain-containing protein</fullName>
    </recommendedName>
</protein>
<feature type="compositionally biased region" description="Polar residues" evidence="8">
    <location>
        <begin position="757"/>
        <end position="766"/>
    </location>
</feature>
<dbReference type="CDD" id="cd09568">
    <property type="entry name" value="SAM_liprin-alpha1_2_3_4_repeat3"/>
    <property type="match status" value="1"/>
</dbReference>
<keyword evidence="3" id="KW-0963">Cytoplasm</keyword>
<dbReference type="Pfam" id="PF25526">
    <property type="entry name" value="LIP-1"/>
    <property type="match status" value="1"/>
</dbReference>
<feature type="region of interest" description="Disordered" evidence="8">
    <location>
        <begin position="609"/>
        <end position="665"/>
    </location>
</feature>
<feature type="region of interest" description="Disordered" evidence="8">
    <location>
        <begin position="746"/>
        <end position="792"/>
    </location>
</feature>
<proteinExistence type="inferred from homology"/>
<dbReference type="InterPro" id="IPR029515">
    <property type="entry name" value="Liprin"/>
</dbReference>
<feature type="region of interest" description="Disordered" evidence="8">
    <location>
        <begin position="720"/>
        <end position="739"/>
    </location>
</feature>
<dbReference type="Pfam" id="PF00536">
    <property type="entry name" value="SAM_1"/>
    <property type="match status" value="2"/>
</dbReference>
<dbReference type="Proteomes" id="UP000694558">
    <property type="component" value="Chromosome 18"/>
</dbReference>
<dbReference type="AlphaFoldDB" id="A0A8D3DY98"/>
<feature type="domain" description="SAM" evidence="9">
    <location>
        <begin position="984"/>
        <end position="1053"/>
    </location>
</feature>
<dbReference type="PANTHER" id="PTHR12587">
    <property type="entry name" value="LAR INTERACTING PROTEIN LIP -RELATED PROTEIN"/>
    <property type="match status" value="1"/>
</dbReference>
<feature type="region of interest" description="Disordered" evidence="8">
    <location>
        <begin position="507"/>
        <end position="532"/>
    </location>
</feature>
<accession>A0A8D3DY98</accession>
<keyword evidence="4" id="KW-0597">Phosphoprotein</keyword>
<feature type="domain" description="SAM" evidence="9">
    <location>
        <begin position="903"/>
        <end position="960"/>
    </location>
</feature>
<dbReference type="CDD" id="cd09562">
    <property type="entry name" value="SAM_liprin-alpha1_2_3_4_repeat1"/>
    <property type="match status" value="1"/>
</dbReference>
<evidence type="ECO:0000256" key="7">
    <source>
        <dbReference type="SAM" id="Coils"/>
    </source>
</evidence>
<reference evidence="10" key="2">
    <citation type="submission" date="2025-08" db="UniProtKB">
        <authorList>
            <consortium name="Ensembl"/>
        </authorList>
    </citation>
    <scope>IDENTIFICATION</scope>
</reference>
<evidence type="ECO:0000313" key="10">
    <source>
        <dbReference type="Ensembl" id="ENSSMAP00000064507.1"/>
    </source>
</evidence>
<evidence type="ECO:0000256" key="6">
    <source>
        <dbReference type="ARBA" id="ARBA00023054"/>
    </source>
</evidence>
<feature type="coiled-coil region" evidence="7">
    <location>
        <begin position="235"/>
        <end position="262"/>
    </location>
</feature>
<dbReference type="Ensembl" id="ENSSMAT00000061800.1">
    <property type="protein sequence ID" value="ENSSMAP00000064507.1"/>
    <property type="gene ID" value="ENSSMAG00000015193.2"/>
</dbReference>
<dbReference type="InterPro" id="IPR057892">
    <property type="entry name" value="LIP-1_CC2"/>
</dbReference>
<dbReference type="SMART" id="SM00454">
    <property type="entry name" value="SAM"/>
    <property type="match status" value="3"/>
</dbReference>
<feature type="coiled-coil region" evidence="7">
    <location>
        <begin position="571"/>
        <end position="605"/>
    </location>
</feature>
<sequence length="1132" mass="126888">MMCEVMPTISEDGRSGGDEGGSTGNLESLMVNMLTERERLLENLRETQDCLGTAQLRLRELGHEKESLQRQLSIALPQEFAVLTKELNVCREQLLEREEEIAELKAERNNTRLLLEHLECLVSRHERSLRMTVVKRQVQSPAGVSSEVEVLKALKSLFEHHKALDEKVGQTVDQALYSSKLIKVKCWQKTKTPHMDICNQSLPCAFTLGAVALNTDSRTGSISVLSCPSVVSRQVGEIEEQLAAARREVTKSEEANQKLQREVKEVRMCQSLSPLANDPVLPRLPGLRVYLSAQREATSLHDIKDKLENELASKESLHRQSEEKNRQLQERLDEAKQKLQQTLQRAETLPEIEAQLAQRVAALNKAEERHGNFEERLRQMEAQLEEKNQELQRARQREKMNDEHNKRLSDTVDKLLSESNERLQLHLKERMAALEEKVRRRLINGEVYFFDSTVENMAGSVSSLPSTLFRRSLPGSASELRYPQGGGSLPAGYTNSNSGVVVRRAHRGRWGPPRDDSNKVLSSEWDSGTMLGPGYEGSMEGGCSDDEEDRETLFGSELLSPSGQTDVQTLAIMLQEQLEAINKEIKLIQEEKESTELRAEEIESRVSSVALDAPHLPPSSLGRDNVGRGYMTPSITSSTLASPSPPSSGHSTPRLPHSPARENDRQVLCRRCQRTLALIDSTPPPVPRALRLDRMTHTHPGAGLDDHREFRSLSADGAITASQDSLHKASKRKSIKSSIGRLFGKKEKGRIGAPGRESSSLASTPSDDLGSADPLGLAKLGTGTVEKDRRSKKKHDLLEEACRQGLPFASWDGPTVVTWLELWVGMPAWYVAACRANVKSGAIMANLSDTEIQREIGISNPLHRLKLRLAIQEMVSLTSPSAPASTRSILAYGDMNHEWVGNEWLPSLGLPQYRSYFMESLVDARMLDHLTKKELRGQLKMVDSFHRVSLHYGIMCLKRLNYDRKELERRRDESQHHNQDVMVWSNERVMCWVQAIGLKEFADNLLESGVHGALLALDDTFDYTDLALLLQIPNQNTQARQLLEKEYNALISMGTERRPDEDGTKTFTRSPSWRKMFREKDLRGVTSDSSETLPANFRASAISTPSVTLRKVQSEVNSGPRGESGSVRTYSC</sequence>
<gene>
    <name evidence="10" type="primary">LOC118287997</name>
</gene>
<comment type="similarity">
    <text evidence="2">Belongs to the liprin family. Liprin-alpha subfamily.</text>
</comment>
<feature type="region of interest" description="Disordered" evidence="8">
    <location>
        <begin position="1"/>
        <end position="24"/>
    </location>
</feature>
<evidence type="ECO:0000256" key="5">
    <source>
        <dbReference type="ARBA" id="ARBA00022737"/>
    </source>
</evidence>
<dbReference type="InterPro" id="IPR037620">
    <property type="entry name" value="LIP-1_SAM_1"/>
</dbReference>
<name>A0A8D3DY98_SCOMX</name>
<dbReference type="CDD" id="cd09565">
    <property type="entry name" value="SAM_liprin-alpha1_2_3_4_repeat2"/>
    <property type="match status" value="1"/>
</dbReference>
<evidence type="ECO:0000256" key="2">
    <source>
        <dbReference type="ARBA" id="ARBA00007026"/>
    </source>
</evidence>
<dbReference type="PROSITE" id="PS50105">
    <property type="entry name" value="SAM_DOMAIN"/>
    <property type="match status" value="3"/>
</dbReference>
<dbReference type="GeneTree" id="ENSGT01050000244900"/>